<gene>
    <name evidence="3" type="ORF">SARC_12537</name>
</gene>
<protein>
    <recommendedName>
        <fullName evidence="2">Arrestin C-terminal-like domain-containing protein</fullName>
    </recommendedName>
</protein>
<evidence type="ECO:0000313" key="3">
    <source>
        <dbReference type="EMBL" id="KNC74927.1"/>
    </source>
</evidence>
<organism evidence="3 4">
    <name type="scientific">Sphaeroforma arctica JP610</name>
    <dbReference type="NCBI Taxonomy" id="667725"/>
    <lineage>
        <taxon>Eukaryota</taxon>
        <taxon>Ichthyosporea</taxon>
        <taxon>Ichthyophonida</taxon>
        <taxon>Sphaeroforma</taxon>
    </lineage>
</organism>
<dbReference type="PANTHER" id="PTHR11188">
    <property type="entry name" value="ARRESTIN DOMAIN CONTAINING PROTEIN"/>
    <property type="match status" value="1"/>
</dbReference>
<accession>A0A0L0FDS4</accession>
<dbReference type="AlphaFoldDB" id="A0A0L0FDS4"/>
<dbReference type="Gene3D" id="2.60.40.640">
    <property type="match status" value="2"/>
</dbReference>
<name>A0A0L0FDS4_9EUKA</name>
<dbReference type="RefSeq" id="XP_014148829.1">
    <property type="nucleotide sequence ID" value="XM_014293354.1"/>
</dbReference>
<evidence type="ECO:0000313" key="4">
    <source>
        <dbReference type="Proteomes" id="UP000054560"/>
    </source>
</evidence>
<proteinExistence type="predicted"/>
<reference evidence="3 4" key="1">
    <citation type="submission" date="2011-02" db="EMBL/GenBank/DDBJ databases">
        <title>The Genome Sequence of Sphaeroforma arctica JP610.</title>
        <authorList>
            <consortium name="The Broad Institute Genome Sequencing Platform"/>
            <person name="Russ C."/>
            <person name="Cuomo C."/>
            <person name="Young S.K."/>
            <person name="Zeng Q."/>
            <person name="Gargeya S."/>
            <person name="Alvarado L."/>
            <person name="Berlin A."/>
            <person name="Chapman S.B."/>
            <person name="Chen Z."/>
            <person name="Freedman E."/>
            <person name="Gellesch M."/>
            <person name="Goldberg J."/>
            <person name="Griggs A."/>
            <person name="Gujja S."/>
            <person name="Heilman E."/>
            <person name="Heiman D."/>
            <person name="Howarth C."/>
            <person name="Mehta T."/>
            <person name="Neiman D."/>
            <person name="Pearson M."/>
            <person name="Roberts A."/>
            <person name="Saif S."/>
            <person name="Shea T."/>
            <person name="Shenoy N."/>
            <person name="Sisk P."/>
            <person name="Stolte C."/>
            <person name="Sykes S."/>
            <person name="White J."/>
            <person name="Yandava C."/>
            <person name="Burger G."/>
            <person name="Gray M.W."/>
            <person name="Holland P.W.H."/>
            <person name="King N."/>
            <person name="Lang F.B.F."/>
            <person name="Roger A.J."/>
            <person name="Ruiz-Trillo I."/>
            <person name="Haas B."/>
            <person name="Nusbaum C."/>
            <person name="Birren B."/>
        </authorList>
    </citation>
    <scope>NUCLEOTIDE SEQUENCE [LARGE SCALE GENOMIC DNA]</scope>
    <source>
        <strain evidence="3 4">JP610</strain>
    </source>
</reference>
<evidence type="ECO:0000259" key="2">
    <source>
        <dbReference type="SMART" id="SM01017"/>
    </source>
</evidence>
<dbReference type="SUPFAM" id="SSF81296">
    <property type="entry name" value="E set domains"/>
    <property type="match status" value="2"/>
</dbReference>
<feature type="domain" description="Arrestin C-terminal-like" evidence="2">
    <location>
        <begin position="181"/>
        <end position="343"/>
    </location>
</feature>
<dbReference type="InterPro" id="IPR011022">
    <property type="entry name" value="Arrestin_C-like"/>
</dbReference>
<dbReference type="Proteomes" id="UP000054560">
    <property type="component" value="Unassembled WGS sequence"/>
</dbReference>
<dbReference type="GeneID" id="25913041"/>
<keyword evidence="4" id="KW-1185">Reference proteome</keyword>
<evidence type="ECO:0000256" key="1">
    <source>
        <dbReference type="SAM" id="MobiDB-lite"/>
    </source>
</evidence>
<dbReference type="SMART" id="SM01017">
    <property type="entry name" value="Arrestin_C"/>
    <property type="match status" value="1"/>
</dbReference>
<sequence>MVGMVNMDSYHPEVDNRKILCPENLEDLIAKFSSNSMSFKVAVDKESYNANDCVNGEVTINSDQARELPIVKVALCCRMRWHYGDASSIYTIYRESKTLAQNHRIEQGPNTIPFAFTLPTEVLSSLEHNLINVSWDARLLSCESSCNMGAVAYTRFQVSSLYRSNSVAPRTLGEISAYMKNTVAVRAEASLQEDVHVTGEPIHCNIELLKLHANTKVRRVKATLKQQVTSQFLTDQMDRTSVIDTATIVHVSRMPSWEPVAKDNKALSINLDVVLLADIPKKLKSSVAVQKHARDGLHLTPTTCVFGTADSPALSVSYSIEVCIETSTGADLKLSVPFTLQGSIDKTPRPVVEKLEDCFKTLALTDDSPPIYEDFVRESESTVSPKYYAPVDTNTDSCGSDEFDDDKTLHSRTTFPIPGMGSPQFLKKLMSYSRSKPRRKKLPRTSVWPLMQTS</sequence>
<dbReference type="InterPro" id="IPR014756">
    <property type="entry name" value="Ig_E-set"/>
</dbReference>
<dbReference type="GO" id="GO:0015031">
    <property type="term" value="P:protein transport"/>
    <property type="evidence" value="ECO:0007669"/>
    <property type="project" value="TreeGrafter"/>
</dbReference>
<dbReference type="EMBL" id="KQ243975">
    <property type="protein sequence ID" value="KNC74927.1"/>
    <property type="molecule type" value="Genomic_DNA"/>
</dbReference>
<feature type="region of interest" description="Disordered" evidence="1">
    <location>
        <begin position="433"/>
        <end position="454"/>
    </location>
</feature>
<dbReference type="InterPro" id="IPR014752">
    <property type="entry name" value="Arrestin-like_C"/>
</dbReference>
<dbReference type="InterPro" id="IPR050357">
    <property type="entry name" value="Arrestin_domain-protein"/>
</dbReference>
<dbReference type="Pfam" id="PF02752">
    <property type="entry name" value="Arrestin_C"/>
    <property type="match status" value="1"/>
</dbReference>
<dbReference type="GO" id="GO:0005737">
    <property type="term" value="C:cytoplasm"/>
    <property type="evidence" value="ECO:0007669"/>
    <property type="project" value="TreeGrafter"/>
</dbReference>
<dbReference type="PANTHER" id="PTHR11188:SF17">
    <property type="entry name" value="FI21816P1"/>
    <property type="match status" value="1"/>
</dbReference>